<dbReference type="Proteomes" id="UP000476411">
    <property type="component" value="Chromosome"/>
</dbReference>
<dbReference type="PANTHER" id="PTHR47506">
    <property type="entry name" value="TRANSCRIPTIONAL REGULATORY PROTEIN"/>
    <property type="match status" value="1"/>
</dbReference>
<dbReference type="PANTHER" id="PTHR47506:SF10">
    <property type="entry name" value="TRANSCRIPTIONAL REGULATORY PROTEIN"/>
    <property type="match status" value="1"/>
</dbReference>
<evidence type="ECO:0000313" key="6">
    <source>
        <dbReference type="EMBL" id="QHS58134.1"/>
    </source>
</evidence>
<dbReference type="AlphaFoldDB" id="A0A6B9Z9U2"/>
<feature type="domain" description="HTH tetR-type" evidence="5">
    <location>
        <begin position="6"/>
        <end position="66"/>
    </location>
</feature>
<dbReference type="InterPro" id="IPR011075">
    <property type="entry name" value="TetR_C"/>
</dbReference>
<dbReference type="KEGG" id="chih:GWR21_00545"/>
<dbReference type="InterPro" id="IPR001647">
    <property type="entry name" value="HTH_TetR"/>
</dbReference>
<gene>
    <name evidence="6" type="ORF">GWR21_00545</name>
</gene>
<dbReference type="PROSITE" id="PS50977">
    <property type="entry name" value="HTH_TETR_2"/>
    <property type="match status" value="1"/>
</dbReference>
<keyword evidence="3" id="KW-0804">Transcription</keyword>
<evidence type="ECO:0000256" key="3">
    <source>
        <dbReference type="ARBA" id="ARBA00023163"/>
    </source>
</evidence>
<keyword evidence="7" id="KW-1185">Reference proteome</keyword>
<evidence type="ECO:0000313" key="7">
    <source>
        <dbReference type="Proteomes" id="UP000476411"/>
    </source>
</evidence>
<name>A0A6B9Z9U2_9BACT</name>
<sequence length="193" mass="21871">MPKEVLFNEETVLQRATALFWHKGYNGTSMDDLTKATGLSRSSLYNSFGDKHRLFMRCLHYYLSSQQQSLMQAVAVTSSPLKKIKIAFKYMVEVILRDEKRDGCLMVNSTAELSNVDEEVGVLALQNMEGMEHLFQQWVKEAQQQGEMSKTFTPQAIARHLFNTYSGLRISGQAKPDKRSLDDIVKVALSVLA</sequence>
<dbReference type="GO" id="GO:0003677">
    <property type="term" value="F:DNA binding"/>
    <property type="evidence" value="ECO:0007669"/>
    <property type="project" value="UniProtKB-UniRule"/>
</dbReference>
<organism evidence="6 7">
    <name type="scientific">Chitinophaga agri</name>
    <dbReference type="NCBI Taxonomy" id="2703787"/>
    <lineage>
        <taxon>Bacteria</taxon>
        <taxon>Pseudomonadati</taxon>
        <taxon>Bacteroidota</taxon>
        <taxon>Chitinophagia</taxon>
        <taxon>Chitinophagales</taxon>
        <taxon>Chitinophagaceae</taxon>
        <taxon>Chitinophaga</taxon>
    </lineage>
</organism>
<keyword evidence="1" id="KW-0805">Transcription regulation</keyword>
<proteinExistence type="predicted"/>
<dbReference type="RefSeq" id="WP_162329839.1">
    <property type="nucleotide sequence ID" value="NZ_CP048113.1"/>
</dbReference>
<evidence type="ECO:0000256" key="2">
    <source>
        <dbReference type="ARBA" id="ARBA00023125"/>
    </source>
</evidence>
<reference evidence="6 7" key="1">
    <citation type="submission" date="2020-01" db="EMBL/GenBank/DDBJ databases">
        <title>Complete genome sequence of Chitinophaga sp. H33E-04 isolated from quinoa roots.</title>
        <authorList>
            <person name="Weon H.-Y."/>
            <person name="Lee S.A."/>
        </authorList>
    </citation>
    <scope>NUCLEOTIDE SEQUENCE [LARGE SCALE GENOMIC DNA]</scope>
    <source>
        <strain evidence="6 7">H33E-04</strain>
    </source>
</reference>
<evidence type="ECO:0000256" key="4">
    <source>
        <dbReference type="PROSITE-ProRule" id="PRU00335"/>
    </source>
</evidence>
<dbReference type="Pfam" id="PF16925">
    <property type="entry name" value="TetR_C_13"/>
    <property type="match status" value="1"/>
</dbReference>
<dbReference type="SUPFAM" id="SSF48498">
    <property type="entry name" value="Tetracyclin repressor-like, C-terminal domain"/>
    <property type="match status" value="1"/>
</dbReference>
<dbReference type="InterPro" id="IPR036271">
    <property type="entry name" value="Tet_transcr_reg_TetR-rel_C_sf"/>
</dbReference>
<accession>A0A6B9Z9U2</accession>
<dbReference type="PRINTS" id="PR00455">
    <property type="entry name" value="HTHTETR"/>
</dbReference>
<dbReference type="EMBL" id="CP048113">
    <property type="protein sequence ID" value="QHS58134.1"/>
    <property type="molecule type" value="Genomic_DNA"/>
</dbReference>
<dbReference type="Gene3D" id="1.10.357.10">
    <property type="entry name" value="Tetracycline Repressor, domain 2"/>
    <property type="match status" value="1"/>
</dbReference>
<keyword evidence="2 4" id="KW-0238">DNA-binding</keyword>
<protein>
    <submittedName>
        <fullName evidence="6">TetR/AcrR family transcriptional regulator</fullName>
    </submittedName>
</protein>
<evidence type="ECO:0000259" key="5">
    <source>
        <dbReference type="PROSITE" id="PS50977"/>
    </source>
</evidence>
<dbReference type="Gene3D" id="1.10.10.60">
    <property type="entry name" value="Homeodomain-like"/>
    <property type="match status" value="1"/>
</dbReference>
<dbReference type="InterPro" id="IPR009057">
    <property type="entry name" value="Homeodomain-like_sf"/>
</dbReference>
<feature type="DNA-binding region" description="H-T-H motif" evidence="4">
    <location>
        <begin position="29"/>
        <end position="48"/>
    </location>
</feature>
<dbReference type="Pfam" id="PF00440">
    <property type="entry name" value="TetR_N"/>
    <property type="match status" value="1"/>
</dbReference>
<dbReference type="SUPFAM" id="SSF46689">
    <property type="entry name" value="Homeodomain-like"/>
    <property type="match status" value="1"/>
</dbReference>
<evidence type="ECO:0000256" key="1">
    <source>
        <dbReference type="ARBA" id="ARBA00023015"/>
    </source>
</evidence>